<gene>
    <name evidence="6" type="ORF">JMJ55_18505</name>
</gene>
<dbReference type="Gene3D" id="3.10.105.10">
    <property type="entry name" value="Dipeptide-binding Protein, Domain 3"/>
    <property type="match status" value="1"/>
</dbReference>
<name>A0ABS1V6M7_9PROT</name>
<feature type="domain" description="Solute-binding protein family 5" evidence="5">
    <location>
        <begin position="71"/>
        <end position="413"/>
    </location>
</feature>
<keyword evidence="3 4" id="KW-0732">Signal</keyword>
<dbReference type="Pfam" id="PF00496">
    <property type="entry name" value="SBP_bac_5"/>
    <property type="match status" value="1"/>
</dbReference>
<evidence type="ECO:0000313" key="7">
    <source>
        <dbReference type="Proteomes" id="UP000606490"/>
    </source>
</evidence>
<sequence length="527" mass="57864">MPIARRPLLAAAAASLAAPRLAAAQGGRVLKFIPQSNLSMLDPVWSTAYVVRNHGLMVFDMLYGMDGQFRIQPQMAEGHTVSDDGLTWTIRLREGLRFHDGAPVLARDCIASIRRFCARDGLGQSLIAATEELAPADDHTIRFRLKQRFPLLTYALGKPGSPICVIMPQRLAETDPFRQVTEMVGSGPFRFLPGEHIAGARAAYARFEEYVPRPGPAAVFTAGGKIAHFDRVEWLVMPDPATAAAALRAGEADWLEAPTFDLLPMLGRDRRLTLTQLDPPGFIGTMRFNQLHPPFNNPAIRRAVLPALSQADYMTAVAGTSQEYWRDGVGYFAPGTPMASDAGMEALTAPRDLDKARRALAAAGYKGETVVLLAPADFQSLKALGDIGADLLTKIGFKVDYQVTDWGTQLQRLIRQEPPDQGGWSVFHTTWADLDHLDPAVHQYMRGNGKAGRPGWPDSPRVEALRDAWLAEETPEGQRRLAADLQRQAFEDLPYIPLGQLRASTAHKREITGLTGGFAIFWGVRRA</sequence>
<dbReference type="Gene3D" id="3.40.190.10">
    <property type="entry name" value="Periplasmic binding protein-like II"/>
    <property type="match status" value="1"/>
</dbReference>
<proteinExistence type="inferred from homology"/>
<reference evidence="6 7" key="1">
    <citation type="submission" date="2021-01" db="EMBL/GenBank/DDBJ databases">
        <title>Belnapia mucosa sp. nov. and Belnapia arida sp. nov., isolated from the Tabernas Desert (Almeria, Spain).</title>
        <authorList>
            <person name="Molina-Menor E."/>
            <person name="Vidal-Verdu A."/>
            <person name="Calonge A."/>
            <person name="Satari L."/>
            <person name="Pereto Magraner J."/>
            <person name="Porcar Miralles M."/>
        </authorList>
    </citation>
    <scope>NUCLEOTIDE SEQUENCE [LARGE SCALE GENOMIC DNA]</scope>
    <source>
        <strain evidence="6 7">T6</strain>
    </source>
</reference>
<evidence type="ECO:0000313" key="6">
    <source>
        <dbReference type="EMBL" id="MBL6457330.1"/>
    </source>
</evidence>
<dbReference type="InterPro" id="IPR039424">
    <property type="entry name" value="SBP_5"/>
</dbReference>
<dbReference type="InterPro" id="IPR000914">
    <property type="entry name" value="SBP_5_dom"/>
</dbReference>
<dbReference type="Proteomes" id="UP000606490">
    <property type="component" value="Unassembled WGS sequence"/>
</dbReference>
<protein>
    <submittedName>
        <fullName evidence="6">ABC transporter substrate-binding protein</fullName>
    </submittedName>
</protein>
<dbReference type="PANTHER" id="PTHR30290">
    <property type="entry name" value="PERIPLASMIC BINDING COMPONENT OF ABC TRANSPORTER"/>
    <property type="match status" value="1"/>
</dbReference>
<comment type="caution">
    <text evidence="6">The sequence shown here is derived from an EMBL/GenBank/DDBJ whole genome shotgun (WGS) entry which is preliminary data.</text>
</comment>
<dbReference type="EMBL" id="JAEUXJ010000008">
    <property type="protein sequence ID" value="MBL6457330.1"/>
    <property type="molecule type" value="Genomic_DNA"/>
</dbReference>
<feature type="chain" id="PRO_5046227546" evidence="4">
    <location>
        <begin position="23"/>
        <end position="527"/>
    </location>
</feature>
<evidence type="ECO:0000256" key="3">
    <source>
        <dbReference type="ARBA" id="ARBA00022729"/>
    </source>
</evidence>
<dbReference type="SUPFAM" id="SSF53850">
    <property type="entry name" value="Periplasmic binding protein-like II"/>
    <property type="match status" value="1"/>
</dbReference>
<dbReference type="PIRSF" id="PIRSF002741">
    <property type="entry name" value="MppA"/>
    <property type="match status" value="1"/>
</dbReference>
<comment type="subcellular location">
    <subcellularLocation>
        <location evidence="1">Periplasm</location>
    </subcellularLocation>
</comment>
<dbReference type="PANTHER" id="PTHR30290:SF38">
    <property type="entry name" value="D,D-DIPEPTIDE-BINDING PERIPLASMIC PROTEIN DDPA-RELATED"/>
    <property type="match status" value="1"/>
</dbReference>
<feature type="signal peptide" evidence="4">
    <location>
        <begin position="1"/>
        <end position="22"/>
    </location>
</feature>
<accession>A0ABS1V6M7</accession>
<organism evidence="6 7">
    <name type="scientific">Belnapia mucosa</name>
    <dbReference type="NCBI Taxonomy" id="2804532"/>
    <lineage>
        <taxon>Bacteria</taxon>
        <taxon>Pseudomonadati</taxon>
        <taxon>Pseudomonadota</taxon>
        <taxon>Alphaproteobacteria</taxon>
        <taxon>Acetobacterales</taxon>
        <taxon>Roseomonadaceae</taxon>
        <taxon>Belnapia</taxon>
    </lineage>
</organism>
<comment type="similarity">
    <text evidence="2">Belongs to the bacterial solute-binding protein 5 family.</text>
</comment>
<evidence type="ECO:0000259" key="5">
    <source>
        <dbReference type="Pfam" id="PF00496"/>
    </source>
</evidence>
<dbReference type="InterPro" id="IPR030678">
    <property type="entry name" value="Peptide/Ni-bd"/>
</dbReference>
<dbReference type="CDD" id="cd08502">
    <property type="entry name" value="PBP2_NikA_DppA_OppA_like_16"/>
    <property type="match status" value="1"/>
</dbReference>
<keyword evidence="7" id="KW-1185">Reference proteome</keyword>
<evidence type="ECO:0000256" key="4">
    <source>
        <dbReference type="SAM" id="SignalP"/>
    </source>
</evidence>
<evidence type="ECO:0000256" key="2">
    <source>
        <dbReference type="ARBA" id="ARBA00005695"/>
    </source>
</evidence>
<evidence type="ECO:0000256" key="1">
    <source>
        <dbReference type="ARBA" id="ARBA00004418"/>
    </source>
</evidence>